<proteinExistence type="predicted"/>
<organism evidence="2 3">
    <name type="scientific">Dentipellis fragilis</name>
    <dbReference type="NCBI Taxonomy" id="205917"/>
    <lineage>
        <taxon>Eukaryota</taxon>
        <taxon>Fungi</taxon>
        <taxon>Dikarya</taxon>
        <taxon>Basidiomycota</taxon>
        <taxon>Agaricomycotina</taxon>
        <taxon>Agaricomycetes</taxon>
        <taxon>Russulales</taxon>
        <taxon>Hericiaceae</taxon>
        <taxon>Dentipellis</taxon>
    </lineage>
</organism>
<reference evidence="2 3" key="1">
    <citation type="submission" date="2019-02" db="EMBL/GenBank/DDBJ databases">
        <title>Genome sequencing of the rare red list fungi Dentipellis fragilis.</title>
        <authorList>
            <person name="Buettner E."/>
            <person name="Kellner H."/>
        </authorList>
    </citation>
    <scope>NUCLEOTIDE SEQUENCE [LARGE SCALE GENOMIC DNA]</scope>
    <source>
        <strain evidence="2 3">DSM 105465</strain>
    </source>
</reference>
<feature type="region of interest" description="Disordered" evidence="1">
    <location>
        <begin position="211"/>
        <end position="315"/>
    </location>
</feature>
<name>A0A4Y9YFM1_9AGAM</name>
<dbReference type="Proteomes" id="UP000298327">
    <property type="component" value="Unassembled WGS sequence"/>
</dbReference>
<comment type="caution">
    <text evidence="2">The sequence shown here is derived from an EMBL/GenBank/DDBJ whole genome shotgun (WGS) entry which is preliminary data.</text>
</comment>
<gene>
    <name evidence="2" type="ORF">EVG20_g7164</name>
</gene>
<feature type="compositionally biased region" description="Polar residues" evidence="1">
    <location>
        <begin position="249"/>
        <end position="264"/>
    </location>
</feature>
<feature type="compositionally biased region" description="Polar residues" evidence="1">
    <location>
        <begin position="173"/>
        <end position="196"/>
    </location>
</feature>
<feature type="compositionally biased region" description="Basic residues" evidence="1">
    <location>
        <begin position="304"/>
        <end position="315"/>
    </location>
</feature>
<evidence type="ECO:0000256" key="1">
    <source>
        <dbReference type="SAM" id="MobiDB-lite"/>
    </source>
</evidence>
<accession>A0A4Y9YFM1</accession>
<feature type="compositionally biased region" description="Basic and acidic residues" evidence="1">
    <location>
        <begin position="294"/>
        <end position="303"/>
    </location>
</feature>
<evidence type="ECO:0000313" key="3">
    <source>
        <dbReference type="Proteomes" id="UP000298327"/>
    </source>
</evidence>
<feature type="compositionally biased region" description="Basic and acidic residues" evidence="1">
    <location>
        <begin position="268"/>
        <end position="285"/>
    </location>
</feature>
<keyword evidence="3" id="KW-1185">Reference proteome</keyword>
<dbReference type="EMBL" id="SEOQ01000524">
    <property type="protein sequence ID" value="TFY61155.1"/>
    <property type="molecule type" value="Genomic_DNA"/>
</dbReference>
<dbReference type="AlphaFoldDB" id="A0A4Y9YFM1"/>
<feature type="compositionally biased region" description="Low complexity" evidence="1">
    <location>
        <begin position="144"/>
        <end position="162"/>
    </location>
</feature>
<sequence>MPDFSYNQKLLIRRGSRIEAAFHAWRIAGSLQSAEWLDQFAVEHETMYEELMHVRDAGEAAVLHPIAWSLHYRRSMSEPSSDSWIVLVSAQDPDIVEMLENEEVPVPDGTEDFEEVDGAPQETRWWKFKNIVQNSAPIPDGLCPQSSSSSSDGDPQDDSNSPDARHGEIQRGSPATDSPHSLTLVSSAPTSNNLQPITSTTVDAAHSYKHQGSAVSGIKKVTLILPPRPPQDERLEMTSNATKKRKHAQSSSRCAADSTATIPVSRSEPSHFKQRRISDDARRTQDPVACSGDDVEHKPDGQRRKTSQQRPKKRRFTKAELEFMAEAAKVKLAPCQRCNDSLRECISLGIGNRCANCHQLRRGCTYVAKGNVGIHCRLKDPSNYWDVLLRNAERPLPVLPAVPYLYPLHKIDRTGINHMVLIQKLRRPITYEDAERPLGEAEIFDPALATDIPGLEVEEDSEETPMSPIQIPRDIAPYGEPTWPFTEDTARAIAAMKDLYQKETAVLQGGPGSGSAEIIQSLVTEFATSSAREFLL</sequence>
<evidence type="ECO:0000313" key="2">
    <source>
        <dbReference type="EMBL" id="TFY61155.1"/>
    </source>
</evidence>
<feature type="region of interest" description="Disordered" evidence="1">
    <location>
        <begin position="137"/>
        <end position="196"/>
    </location>
</feature>
<protein>
    <submittedName>
        <fullName evidence="2">Uncharacterized protein</fullName>
    </submittedName>
</protein>
<dbReference type="OrthoDB" id="10471631at2759"/>